<evidence type="ECO:0000313" key="11">
    <source>
        <dbReference type="EMBL" id="VDP55883.1"/>
    </source>
</evidence>
<dbReference type="EMBL" id="UZAH01039261">
    <property type="protein sequence ID" value="VDP55883.1"/>
    <property type="molecule type" value="Genomic_DNA"/>
</dbReference>
<dbReference type="InterPro" id="IPR009357">
    <property type="entry name" value="Riboflavin_transptr"/>
</dbReference>
<dbReference type="Pfam" id="PF06237">
    <property type="entry name" value="SLC52_ribofla_tr"/>
    <property type="match status" value="1"/>
</dbReference>
<name>A0A183GTX3_HELPZ</name>
<evidence type="ECO:0000256" key="9">
    <source>
        <dbReference type="RuleBase" id="RU368035"/>
    </source>
</evidence>
<keyword evidence="8 9" id="KW-0472">Membrane</keyword>
<dbReference type="GO" id="GO:0032217">
    <property type="term" value="F:riboflavin transmembrane transporter activity"/>
    <property type="evidence" value="ECO:0007669"/>
    <property type="project" value="UniProtKB-UniRule"/>
</dbReference>
<evidence type="ECO:0000256" key="7">
    <source>
        <dbReference type="ARBA" id="ARBA00022989"/>
    </source>
</evidence>
<proteinExistence type="inferred from homology"/>
<evidence type="ECO:0000256" key="2">
    <source>
        <dbReference type="ARBA" id="ARBA00004651"/>
    </source>
</evidence>
<comment type="function">
    <text evidence="9">Plasma membrane transporter mediating the uptake by cells of the water soluble vitamin B2/riboflavin that plays a key role in biochemical oxidation-reduction reactions of the carbohydrate, lipid, and amino acid metabolism.</text>
</comment>
<evidence type="ECO:0000313" key="13">
    <source>
        <dbReference type="WBParaSite" id="HPBE_0002614301-mRNA-1"/>
    </source>
</evidence>
<evidence type="ECO:0000256" key="6">
    <source>
        <dbReference type="ARBA" id="ARBA00022692"/>
    </source>
</evidence>
<evidence type="ECO:0000256" key="5">
    <source>
        <dbReference type="ARBA" id="ARBA00022475"/>
    </source>
</evidence>
<comment type="caution">
    <text evidence="9">Lacks conserved residue(s) required for the propagation of feature annotation.</text>
</comment>
<dbReference type="Proteomes" id="UP000050761">
    <property type="component" value="Unassembled WGS sequence"/>
</dbReference>
<dbReference type="OrthoDB" id="9995836at2759"/>
<dbReference type="WBParaSite" id="HPBE_0002614301-mRNA-1">
    <property type="protein sequence ID" value="HPBE_0002614301-mRNA-1"/>
    <property type="gene ID" value="HPBE_0002614301"/>
</dbReference>
<evidence type="ECO:0000256" key="10">
    <source>
        <dbReference type="SAM" id="MobiDB-lite"/>
    </source>
</evidence>
<reference evidence="11 12" key="1">
    <citation type="submission" date="2018-11" db="EMBL/GenBank/DDBJ databases">
        <authorList>
            <consortium name="Pathogen Informatics"/>
        </authorList>
    </citation>
    <scope>NUCLEOTIDE SEQUENCE [LARGE SCALE GENOMIC DNA]</scope>
</reference>
<evidence type="ECO:0000256" key="1">
    <source>
        <dbReference type="ARBA" id="ARBA00000215"/>
    </source>
</evidence>
<dbReference type="AlphaFoldDB" id="A0A183GTX3"/>
<comment type="similarity">
    <text evidence="3 9">Belongs to the riboflavin transporter family.</text>
</comment>
<keyword evidence="6 9" id="KW-0812">Transmembrane</keyword>
<keyword evidence="5 9" id="KW-1003">Cell membrane</keyword>
<sequence length="293" mass="32383">MAVSNLQLILQLHFFHHPDLSRGWGLPSFLVAVVQIPLLTVPTVPLIIAFLILVLASLCKLNLAFVGRWTTPIGGRESNSPTPLSILLSLLRGAGKHECKSMVPLFAPLQFRIFVRTAPQEKHKDRRNSDSSARESTSIKESRLKSSESYRSTNHYYAALPFSRGIALADVVLPPMPLLSLVVIVRPLKVLVSLRICFLCVTAFVVYLASVRLNLIFNSITLENVLSAGSALLAAGVHSPLRVMFVSLLREGEQSESSLLRIFSSSAEIFPLVNIVHYYTSVSMSEIDLRDHV</sequence>
<keyword evidence="7 9" id="KW-1133">Transmembrane helix</keyword>
<protein>
    <recommendedName>
        <fullName evidence="9">Riboflavin transporter</fullName>
    </recommendedName>
</protein>
<comment type="subcellular location">
    <subcellularLocation>
        <location evidence="2 9">Cell membrane</location>
        <topology evidence="2 9">Multi-pass membrane protein</topology>
    </subcellularLocation>
</comment>
<feature type="region of interest" description="Disordered" evidence="10">
    <location>
        <begin position="120"/>
        <end position="146"/>
    </location>
</feature>
<gene>
    <name evidence="11" type="ORF">HPBE_LOCUS26142</name>
</gene>
<dbReference type="GO" id="GO:0005886">
    <property type="term" value="C:plasma membrane"/>
    <property type="evidence" value="ECO:0007669"/>
    <property type="project" value="UniProtKB-SubCell"/>
</dbReference>
<feature type="transmembrane region" description="Helical" evidence="9">
    <location>
        <begin position="29"/>
        <end position="58"/>
    </location>
</feature>
<comment type="catalytic activity">
    <reaction evidence="1 9">
        <text>riboflavin(in) = riboflavin(out)</text>
        <dbReference type="Rhea" id="RHEA:35015"/>
        <dbReference type="ChEBI" id="CHEBI:57986"/>
    </reaction>
</comment>
<evidence type="ECO:0000256" key="8">
    <source>
        <dbReference type="ARBA" id="ARBA00023136"/>
    </source>
</evidence>
<keyword evidence="12" id="KW-1185">Reference proteome</keyword>
<keyword evidence="4 9" id="KW-0813">Transport</keyword>
<evidence type="ECO:0000256" key="4">
    <source>
        <dbReference type="ARBA" id="ARBA00022448"/>
    </source>
</evidence>
<accession>A0A3P8IDE1</accession>
<accession>A0A183GTX3</accession>
<evidence type="ECO:0000313" key="12">
    <source>
        <dbReference type="Proteomes" id="UP000050761"/>
    </source>
</evidence>
<reference evidence="13" key="2">
    <citation type="submission" date="2019-09" db="UniProtKB">
        <authorList>
            <consortium name="WormBaseParasite"/>
        </authorList>
    </citation>
    <scope>IDENTIFICATION</scope>
</reference>
<feature type="transmembrane region" description="Helical" evidence="9">
    <location>
        <begin position="190"/>
        <end position="209"/>
    </location>
</feature>
<organism evidence="12 13">
    <name type="scientific">Heligmosomoides polygyrus</name>
    <name type="common">Parasitic roundworm</name>
    <dbReference type="NCBI Taxonomy" id="6339"/>
    <lineage>
        <taxon>Eukaryota</taxon>
        <taxon>Metazoa</taxon>
        <taxon>Ecdysozoa</taxon>
        <taxon>Nematoda</taxon>
        <taxon>Chromadorea</taxon>
        <taxon>Rhabditida</taxon>
        <taxon>Rhabditina</taxon>
        <taxon>Rhabditomorpha</taxon>
        <taxon>Strongyloidea</taxon>
        <taxon>Heligmosomidae</taxon>
        <taxon>Heligmosomoides</taxon>
    </lineage>
</organism>
<evidence type="ECO:0000256" key="3">
    <source>
        <dbReference type="ARBA" id="ARBA00006366"/>
    </source>
</evidence>